<dbReference type="EMBL" id="CABPSD010000021">
    <property type="protein sequence ID" value="VVE47877.1"/>
    <property type="molecule type" value="Genomic_DNA"/>
</dbReference>
<accession>A0A5E4YH95</accession>
<evidence type="ECO:0000256" key="13">
    <source>
        <dbReference type="HAMAP-Rule" id="MF_00328"/>
    </source>
</evidence>
<organism evidence="15 16">
    <name type="scientific">Pandoraea morbifera</name>
    <dbReference type="NCBI Taxonomy" id="2508300"/>
    <lineage>
        <taxon>Bacteria</taxon>
        <taxon>Pseudomonadati</taxon>
        <taxon>Pseudomonadota</taxon>
        <taxon>Betaproteobacteria</taxon>
        <taxon>Burkholderiales</taxon>
        <taxon>Burkholderiaceae</taxon>
        <taxon>Pandoraea</taxon>
    </lineage>
</organism>
<evidence type="ECO:0000256" key="8">
    <source>
        <dbReference type="ARBA" id="ARBA00022741"/>
    </source>
</evidence>
<keyword evidence="6 13" id="KW-0963">Cytoplasm</keyword>
<evidence type="ECO:0000256" key="1">
    <source>
        <dbReference type="ARBA" id="ARBA00003531"/>
    </source>
</evidence>
<dbReference type="CDD" id="cd00071">
    <property type="entry name" value="GMPK"/>
    <property type="match status" value="1"/>
</dbReference>
<dbReference type="Gene3D" id="3.40.50.300">
    <property type="entry name" value="P-loop containing nucleotide triphosphate hydrolases"/>
    <property type="match status" value="1"/>
</dbReference>
<comment type="similarity">
    <text evidence="3 13">Belongs to the guanylate kinase family.</text>
</comment>
<evidence type="ECO:0000256" key="4">
    <source>
        <dbReference type="ARBA" id="ARBA00012961"/>
    </source>
</evidence>
<dbReference type="GO" id="GO:0005829">
    <property type="term" value="C:cytosol"/>
    <property type="evidence" value="ECO:0007669"/>
    <property type="project" value="TreeGrafter"/>
</dbReference>
<evidence type="ECO:0000256" key="9">
    <source>
        <dbReference type="ARBA" id="ARBA00022777"/>
    </source>
</evidence>
<keyword evidence="8 13" id="KW-0547">Nucleotide-binding</keyword>
<comment type="function">
    <text evidence="1 13">Essential for recycling GMP and indirectly, cGMP.</text>
</comment>
<keyword evidence="10 13" id="KW-0067">ATP-binding</keyword>
<dbReference type="PROSITE" id="PS00856">
    <property type="entry name" value="GUANYLATE_KINASE_1"/>
    <property type="match status" value="1"/>
</dbReference>
<proteinExistence type="inferred from homology"/>
<evidence type="ECO:0000256" key="2">
    <source>
        <dbReference type="ARBA" id="ARBA00004496"/>
    </source>
</evidence>
<gene>
    <name evidence="13" type="primary">gmk</name>
    <name evidence="15" type="ORF">PMO31116_04465</name>
</gene>
<evidence type="ECO:0000256" key="3">
    <source>
        <dbReference type="ARBA" id="ARBA00005790"/>
    </source>
</evidence>
<protein>
    <recommendedName>
        <fullName evidence="5 13">Guanylate kinase</fullName>
        <ecNumber evidence="4 13">2.7.4.8</ecNumber>
    </recommendedName>
    <alternativeName>
        <fullName evidence="11 13">GMP kinase</fullName>
    </alternativeName>
</protein>
<dbReference type="AlphaFoldDB" id="A0A5E4YH95"/>
<name>A0A5E4YH95_9BURK</name>
<dbReference type="InterPro" id="IPR008144">
    <property type="entry name" value="Guanylate_kin-like_dom"/>
</dbReference>
<dbReference type="SUPFAM" id="SSF52540">
    <property type="entry name" value="P-loop containing nucleoside triphosphate hydrolases"/>
    <property type="match status" value="1"/>
</dbReference>
<evidence type="ECO:0000256" key="12">
    <source>
        <dbReference type="ARBA" id="ARBA00048594"/>
    </source>
</evidence>
<evidence type="ECO:0000313" key="15">
    <source>
        <dbReference type="EMBL" id="VVE47877.1"/>
    </source>
</evidence>
<feature type="domain" description="Guanylate kinase-like" evidence="14">
    <location>
        <begin position="18"/>
        <end position="196"/>
    </location>
</feature>
<dbReference type="PANTHER" id="PTHR23117">
    <property type="entry name" value="GUANYLATE KINASE-RELATED"/>
    <property type="match status" value="1"/>
</dbReference>
<keyword evidence="16" id="KW-1185">Reference proteome</keyword>
<evidence type="ECO:0000256" key="10">
    <source>
        <dbReference type="ARBA" id="ARBA00022840"/>
    </source>
</evidence>
<dbReference type="HAMAP" id="MF_00328">
    <property type="entry name" value="Guanylate_kinase"/>
    <property type="match status" value="1"/>
</dbReference>
<dbReference type="InterPro" id="IPR020590">
    <property type="entry name" value="Guanylate_kinase_CS"/>
</dbReference>
<sequence>MSSPSQAPQTPMHAVYPGNLFMVVAPSGAGKSTLVNALLAQDGEVRLSISCTTRAPRANEEEGVHYNFISVEQFLERRKRGEFLESAEVHGNYYGTSRVWIEDQMREGRDVLLEIDWQGAQQVRKRFSNAVGIFILPPSIAALEERLKKRGTDEPNVIARRLLAAGGEIAHAPEADFIIINDDFQRALAQLQSVFTATRLRFPSQYARHKTLFTDLDIHAPNEPQ</sequence>
<dbReference type="InterPro" id="IPR017665">
    <property type="entry name" value="Guanylate_kinase"/>
</dbReference>
<reference evidence="15 16" key="1">
    <citation type="submission" date="2019-08" db="EMBL/GenBank/DDBJ databases">
        <authorList>
            <person name="Peeters C."/>
        </authorList>
    </citation>
    <scope>NUCLEOTIDE SEQUENCE [LARGE SCALE GENOMIC DNA]</scope>
    <source>
        <strain evidence="15 16">LMG 31116</strain>
    </source>
</reference>
<keyword evidence="9 13" id="KW-0418">Kinase</keyword>
<dbReference type="Gene3D" id="3.30.63.10">
    <property type="entry name" value="Guanylate Kinase phosphate binding domain"/>
    <property type="match status" value="1"/>
</dbReference>
<dbReference type="NCBIfam" id="TIGR03263">
    <property type="entry name" value="guanyl_kin"/>
    <property type="match status" value="1"/>
</dbReference>
<evidence type="ECO:0000313" key="16">
    <source>
        <dbReference type="Proteomes" id="UP000368474"/>
    </source>
</evidence>
<dbReference type="GO" id="GO:0005524">
    <property type="term" value="F:ATP binding"/>
    <property type="evidence" value="ECO:0007669"/>
    <property type="project" value="UniProtKB-UniRule"/>
</dbReference>
<evidence type="ECO:0000256" key="5">
    <source>
        <dbReference type="ARBA" id="ARBA00016296"/>
    </source>
</evidence>
<evidence type="ECO:0000256" key="7">
    <source>
        <dbReference type="ARBA" id="ARBA00022679"/>
    </source>
</evidence>
<comment type="subcellular location">
    <subcellularLocation>
        <location evidence="2 13">Cytoplasm</location>
    </subcellularLocation>
</comment>
<dbReference type="SMART" id="SM00072">
    <property type="entry name" value="GuKc"/>
    <property type="match status" value="1"/>
</dbReference>
<dbReference type="GO" id="GO:0004385">
    <property type="term" value="F:GMP kinase activity"/>
    <property type="evidence" value="ECO:0007669"/>
    <property type="project" value="UniProtKB-UniRule"/>
</dbReference>
<dbReference type="PROSITE" id="PS50052">
    <property type="entry name" value="GUANYLATE_KINASE_2"/>
    <property type="match status" value="1"/>
</dbReference>
<evidence type="ECO:0000259" key="14">
    <source>
        <dbReference type="PROSITE" id="PS50052"/>
    </source>
</evidence>
<keyword evidence="7 13" id="KW-0808">Transferase</keyword>
<dbReference type="RefSeq" id="WP_150568584.1">
    <property type="nucleotide sequence ID" value="NZ_CABPSD010000021.1"/>
</dbReference>
<evidence type="ECO:0000256" key="6">
    <source>
        <dbReference type="ARBA" id="ARBA00022490"/>
    </source>
</evidence>
<comment type="catalytic activity">
    <reaction evidence="12 13">
        <text>GMP + ATP = GDP + ADP</text>
        <dbReference type="Rhea" id="RHEA:20780"/>
        <dbReference type="ChEBI" id="CHEBI:30616"/>
        <dbReference type="ChEBI" id="CHEBI:58115"/>
        <dbReference type="ChEBI" id="CHEBI:58189"/>
        <dbReference type="ChEBI" id="CHEBI:456216"/>
        <dbReference type="EC" id="2.7.4.8"/>
    </reaction>
</comment>
<dbReference type="PANTHER" id="PTHR23117:SF13">
    <property type="entry name" value="GUANYLATE KINASE"/>
    <property type="match status" value="1"/>
</dbReference>
<dbReference type="EC" id="2.7.4.8" evidence="4 13"/>
<dbReference type="InterPro" id="IPR027417">
    <property type="entry name" value="P-loop_NTPase"/>
</dbReference>
<dbReference type="FunFam" id="3.30.63.10:FF:000005">
    <property type="entry name" value="Guanylate kinase"/>
    <property type="match status" value="1"/>
</dbReference>
<feature type="binding site" evidence="13">
    <location>
        <begin position="25"/>
        <end position="32"/>
    </location>
    <ligand>
        <name>ATP</name>
        <dbReference type="ChEBI" id="CHEBI:30616"/>
    </ligand>
</feature>
<dbReference type="InterPro" id="IPR008145">
    <property type="entry name" value="GK/Ca_channel_bsu"/>
</dbReference>
<evidence type="ECO:0000256" key="11">
    <source>
        <dbReference type="ARBA" id="ARBA00030128"/>
    </source>
</evidence>
<dbReference type="Proteomes" id="UP000368474">
    <property type="component" value="Unassembled WGS sequence"/>
</dbReference>
<dbReference type="Pfam" id="PF00625">
    <property type="entry name" value="Guanylate_kin"/>
    <property type="match status" value="1"/>
</dbReference>